<dbReference type="Pfam" id="PF00300">
    <property type="entry name" value="His_Phos_1"/>
    <property type="match status" value="1"/>
</dbReference>
<evidence type="ECO:0000313" key="2">
    <source>
        <dbReference type="Proteomes" id="UP000317835"/>
    </source>
</evidence>
<dbReference type="AlphaFoldDB" id="A0A518H721"/>
<evidence type="ECO:0000313" key="1">
    <source>
        <dbReference type="EMBL" id="QDV36679.1"/>
    </source>
</evidence>
<dbReference type="InterPro" id="IPR013078">
    <property type="entry name" value="His_Pase_superF_clade-1"/>
</dbReference>
<dbReference type="OrthoDB" id="280692at2"/>
<dbReference type="KEGG" id="tpla:ElP_46080"/>
<organism evidence="1 2">
    <name type="scientific">Tautonia plasticadhaerens</name>
    <dbReference type="NCBI Taxonomy" id="2527974"/>
    <lineage>
        <taxon>Bacteria</taxon>
        <taxon>Pseudomonadati</taxon>
        <taxon>Planctomycetota</taxon>
        <taxon>Planctomycetia</taxon>
        <taxon>Isosphaerales</taxon>
        <taxon>Isosphaeraceae</taxon>
        <taxon>Tautonia</taxon>
    </lineage>
</organism>
<sequence>MRTLYVLRHGIAHPHATPEFEEDERPLTLKGRRRMREIARGLRRLKVRPDRILTSPLPRARETAEIVAKRLGLADRVELAEALRVDRPAESIRAWLDDQEGDEVMIVGHNPTFSALISVLPIGPGAPTVTELKKGGLACFSVGGPGAYRLEWLAPPRLIRRLA</sequence>
<dbReference type="Gene3D" id="3.40.50.1240">
    <property type="entry name" value="Phosphoglycerate mutase-like"/>
    <property type="match status" value="1"/>
</dbReference>
<protein>
    <submittedName>
        <fullName evidence="1">Phosphohistidine phosphatase SixA</fullName>
        <ecNumber evidence="1">3.1.3.-</ecNumber>
    </submittedName>
</protein>
<dbReference type="InterPro" id="IPR029033">
    <property type="entry name" value="His_PPase_superfam"/>
</dbReference>
<dbReference type="GO" id="GO:0101006">
    <property type="term" value="F:protein histidine phosphatase activity"/>
    <property type="evidence" value="ECO:0007669"/>
    <property type="project" value="InterPro"/>
</dbReference>
<dbReference type="SMART" id="SM00855">
    <property type="entry name" value="PGAM"/>
    <property type="match status" value="1"/>
</dbReference>
<dbReference type="GO" id="GO:0005737">
    <property type="term" value="C:cytoplasm"/>
    <property type="evidence" value="ECO:0007669"/>
    <property type="project" value="InterPro"/>
</dbReference>
<dbReference type="Proteomes" id="UP000317835">
    <property type="component" value="Chromosome"/>
</dbReference>
<dbReference type="RefSeq" id="WP_145273324.1">
    <property type="nucleotide sequence ID" value="NZ_CP036426.1"/>
</dbReference>
<gene>
    <name evidence="1" type="primary">sixA</name>
    <name evidence="1" type="ORF">ElP_46080</name>
</gene>
<dbReference type="NCBIfam" id="TIGR00249">
    <property type="entry name" value="sixA"/>
    <property type="match status" value="1"/>
</dbReference>
<name>A0A518H721_9BACT</name>
<reference evidence="1 2" key="1">
    <citation type="submission" date="2019-02" db="EMBL/GenBank/DDBJ databases">
        <title>Deep-cultivation of Planctomycetes and their phenomic and genomic characterization uncovers novel biology.</title>
        <authorList>
            <person name="Wiegand S."/>
            <person name="Jogler M."/>
            <person name="Boedeker C."/>
            <person name="Pinto D."/>
            <person name="Vollmers J."/>
            <person name="Rivas-Marin E."/>
            <person name="Kohn T."/>
            <person name="Peeters S.H."/>
            <person name="Heuer A."/>
            <person name="Rast P."/>
            <person name="Oberbeckmann S."/>
            <person name="Bunk B."/>
            <person name="Jeske O."/>
            <person name="Meyerdierks A."/>
            <person name="Storesund J.E."/>
            <person name="Kallscheuer N."/>
            <person name="Luecker S."/>
            <person name="Lage O.M."/>
            <person name="Pohl T."/>
            <person name="Merkel B.J."/>
            <person name="Hornburger P."/>
            <person name="Mueller R.-W."/>
            <person name="Bruemmer F."/>
            <person name="Labrenz M."/>
            <person name="Spormann A.M."/>
            <person name="Op den Camp H."/>
            <person name="Overmann J."/>
            <person name="Amann R."/>
            <person name="Jetten M.S.M."/>
            <person name="Mascher T."/>
            <person name="Medema M.H."/>
            <person name="Devos D.P."/>
            <person name="Kaster A.-K."/>
            <person name="Ovreas L."/>
            <person name="Rohde M."/>
            <person name="Galperin M.Y."/>
            <person name="Jogler C."/>
        </authorList>
    </citation>
    <scope>NUCLEOTIDE SEQUENCE [LARGE SCALE GENOMIC DNA]</scope>
    <source>
        <strain evidence="1 2">ElP</strain>
    </source>
</reference>
<proteinExistence type="predicted"/>
<dbReference type="CDD" id="cd07067">
    <property type="entry name" value="HP_PGM_like"/>
    <property type="match status" value="1"/>
</dbReference>
<dbReference type="SUPFAM" id="SSF53254">
    <property type="entry name" value="Phosphoglycerate mutase-like"/>
    <property type="match status" value="1"/>
</dbReference>
<dbReference type="InterPro" id="IPR004449">
    <property type="entry name" value="SixA"/>
</dbReference>
<keyword evidence="1" id="KW-0378">Hydrolase</keyword>
<dbReference type="EMBL" id="CP036426">
    <property type="protein sequence ID" value="QDV36679.1"/>
    <property type="molecule type" value="Genomic_DNA"/>
</dbReference>
<dbReference type="EC" id="3.1.3.-" evidence="1"/>
<keyword evidence="2" id="KW-1185">Reference proteome</keyword>
<accession>A0A518H721</accession>